<dbReference type="Pfam" id="PF13949">
    <property type="entry name" value="ALIX_LYPXL_bnd"/>
    <property type="match status" value="1"/>
</dbReference>
<dbReference type="Gene3D" id="1.20.120.560">
    <property type="entry name" value="alix/aip1 in complex with the ypdl late domain"/>
    <property type="match status" value="1"/>
</dbReference>
<feature type="region of interest" description="Disordered" evidence="2">
    <location>
        <begin position="523"/>
        <end position="542"/>
    </location>
</feature>
<dbReference type="SMART" id="SM01041">
    <property type="entry name" value="BRO1"/>
    <property type="match status" value="1"/>
</dbReference>
<evidence type="ECO:0000259" key="3">
    <source>
        <dbReference type="PROSITE" id="PS51180"/>
    </source>
</evidence>
<reference evidence="4 5" key="1">
    <citation type="submission" date="2019-02" db="EMBL/GenBank/DDBJ databases">
        <title>Genome sequencing of the rare red list fungi Phlebia centrifuga.</title>
        <authorList>
            <person name="Buettner E."/>
            <person name="Kellner H."/>
        </authorList>
    </citation>
    <scope>NUCLEOTIDE SEQUENCE [LARGE SCALE GENOMIC DNA]</scope>
    <source>
        <strain evidence="4 5">DSM 108282</strain>
    </source>
</reference>
<feature type="region of interest" description="Disordered" evidence="2">
    <location>
        <begin position="451"/>
        <end position="471"/>
    </location>
</feature>
<accession>A0A4S4KFK1</accession>
<dbReference type="Proteomes" id="UP000309038">
    <property type="component" value="Unassembled WGS sequence"/>
</dbReference>
<name>A0A4S4KFK1_9APHY</name>
<dbReference type="InterPro" id="IPR004328">
    <property type="entry name" value="BRO1_dom"/>
</dbReference>
<protein>
    <recommendedName>
        <fullName evidence="3">BRO1 domain-containing protein</fullName>
    </recommendedName>
</protein>
<evidence type="ECO:0000256" key="1">
    <source>
        <dbReference type="ARBA" id="ARBA00038154"/>
    </source>
</evidence>
<dbReference type="Gene3D" id="1.25.40.280">
    <property type="entry name" value="alix/aip1 like domains"/>
    <property type="match status" value="1"/>
</dbReference>
<feature type="compositionally biased region" description="Pro residues" evidence="2">
    <location>
        <begin position="800"/>
        <end position="811"/>
    </location>
</feature>
<dbReference type="Gene3D" id="1.20.140.50">
    <property type="entry name" value="alix/aip1 like domains"/>
    <property type="match status" value="1"/>
</dbReference>
<dbReference type="InterPro" id="IPR006616">
    <property type="entry name" value="DM9_repeat"/>
</dbReference>
<evidence type="ECO:0000313" key="5">
    <source>
        <dbReference type="Proteomes" id="UP000309038"/>
    </source>
</evidence>
<keyword evidence="5" id="KW-1185">Reference proteome</keyword>
<feature type="region of interest" description="Disordered" evidence="2">
    <location>
        <begin position="727"/>
        <end position="926"/>
    </location>
</feature>
<organism evidence="4 5">
    <name type="scientific">Hermanssonia centrifuga</name>
    <dbReference type="NCBI Taxonomy" id="98765"/>
    <lineage>
        <taxon>Eukaryota</taxon>
        <taxon>Fungi</taxon>
        <taxon>Dikarya</taxon>
        <taxon>Basidiomycota</taxon>
        <taxon>Agaricomycotina</taxon>
        <taxon>Agaricomycetes</taxon>
        <taxon>Polyporales</taxon>
        <taxon>Meruliaceae</taxon>
        <taxon>Hermanssonia</taxon>
    </lineage>
</organism>
<dbReference type="AlphaFoldDB" id="A0A4S4KFK1"/>
<evidence type="ECO:0000256" key="2">
    <source>
        <dbReference type="SAM" id="MobiDB-lite"/>
    </source>
</evidence>
<proteinExistence type="inferred from homology"/>
<evidence type="ECO:0000313" key="4">
    <source>
        <dbReference type="EMBL" id="THG96806.1"/>
    </source>
</evidence>
<sequence length="1066" mass="116975">MPNQLSIPFKNTYPIPIRRAVREYILAHHTDTHPDAFKWDINRWEILRKDGTGGAVHVDRVKTVLSYHAQLVFILSKLPIDIGLDIPYTAAFDSSALPLALPNLSYERAAVLFNLAALYSQLAAAEDRTTSHGLKQAIAYHQSAAGTIHHLYSSGLAKLQASLPDHDMPIEFTESVINSLENLMLAQAQEAVWQRAMLDNYKNGVIAKLAAKVASFYRASCARIQGAPPSIKQGLPFGWLPHLETKQLHFEAAALLRKSMDDLDANRYGHEIARLMQAHTLAKRGSDVGRRGGVAQVVQNDIKEVPSISSLPSIIEASMVQPLIPGALAEPKTALGDDAVIFGELLGYGAKLAIDIYRDRRRDWIQEEVVDRAQRLDDLVASILRSLNLPAALEALEKPIGLPPSLLKKAEEVRQEHGPAKVESSIDNVQKLSQRNANIVDEAMDVLDQEAEADEEFQEESFNARSPSQEANKDFVAKAERYRGILQRAAESDEVVRSKWEEWEQNITELTWSEADLEASVPSSAVSLSKPSSRGPNSTQSHARQLRVLLESLNDIQRSRAQSVTRAKRLADAEDITPRILKAAAAVERWVEVQPSMFEDVLDEELSKYDKFREDIEEGEQNQEVLLESIKERNEMFLQSRKEDPSVKEREHALQSLDLAFHKYKEITRNLDEGLKFYNDFGTILTQFLASCKDWANHRKNEMHEMREEKKHKAEWGYVGTGHSAAAAGTPVGVPSTHLSNDRRDLLTRTQPTARQRSTMSGPGFPDASSPPPYHYGAPSYAGGSQGFVDMPNASSSPHFAPPPGPPPFPQSPSEGPAFPAPRGEPGFPSPHSPDFPSAHGDAGFLPPAATSGVVGAPDFPSPPTEFPSSPTSRGIGEITHDRGFHIPGFPSHHQSPQGTSPPPPTAPQAHGGLPPPSGFRVPLDTNAAFPSYQAGQPIGYDADGRSPIFIGSALLEKSVHPCKIVPSLTPACRVPYAGTEYEHHGRYDLLPFDPATMEWVYTSQGRIPAGRRPVEGGYEDYGGKLYHALALFSGVQVPGKTGEHLGGCNIAFGGGEHVVQDYQLL</sequence>
<dbReference type="Pfam" id="PF03097">
    <property type="entry name" value="BRO1"/>
    <property type="match status" value="1"/>
</dbReference>
<dbReference type="GO" id="GO:0005768">
    <property type="term" value="C:endosome"/>
    <property type="evidence" value="ECO:0007669"/>
    <property type="project" value="TreeGrafter"/>
</dbReference>
<comment type="caution">
    <text evidence="4">The sequence shown here is derived from an EMBL/GenBank/DDBJ whole genome shotgun (WGS) entry which is preliminary data.</text>
</comment>
<dbReference type="EMBL" id="SGPJ01000208">
    <property type="protein sequence ID" value="THG96806.1"/>
    <property type="molecule type" value="Genomic_DNA"/>
</dbReference>
<comment type="similarity">
    <text evidence="1">Belongs to the palA/RIM20 family.</text>
</comment>
<dbReference type="PROSITE" id="PS51180">
    <property type="entry name" value="BRO1"/>
    <property type="match status" value="1"/>
</dbReference>
<dbReference type="InterPro" id="IPR038499">
    <property type="entry name" value="BRO1_sf"/>
</dbReference>
<feature type="compositionally biased region" description="Polar residues" evidence="2">
    <location>
        <begin position="748"/>
        <end position="761"/>
    </location>
</feature>
<gene>
    <name evidence="4" type="ORF">EW026_g5095</name>
</gene>
<feature type="compositionally biased region" description="Low complexity" evidence="2">
    <location>
        <begin position="523"/>
        <end position="533"/>
    </location>
</feature>
<dbReference type="PANTHER" id="PTHR23030:SF39">
    <property type="entry name" value="PROGRAMMED CELL DEATH 6-INTERACTING PROTEIN"/>
    <property type="match status" value="1"/>
</dbReference>
<dbReference type="Pfam" id="PF11901">
    <property type="entry name" value="DM9"/>
    <property type="match status" value="1"/>
</dbReference>
<dbReference type="InterPro" id="IPR025304">
    <property type="entry name" value="ALIX_V_dom"/>
</dbReference>
<feature type="domain" description="BRO1" evidence="3">
    <location>
        <begin position="3"/>
        <end position="380"/>
    </location>
</feature>
<dbReference type="PANTHER" id="PTHR23030">
    <property type="entry name" value="PCD6 INTERACTING PROTEIN-RELATED"/>
    <property type="match status" value="1"/>
</dbReference>